<evidence type="ECO:0000313" key="4">
    <source>
        <dbReference type="Proteomes" id="UP000571554"/>
    </source>
</evidence>
<comment type="similarity">
    <text evidence="1">Belongs to the universal stress protein A family.</text>
</comment>
<proteinExistence type="inferred from homology"/>
<dbReference type="InterPro" id="IPR006016">
    <property type="entry name" value="UspA"/>
</dbReference>
<dbReference type="EMBL" id="JACHBW010000034">
    <property type="protein sequence ID" value="MBB6106910.1"/>
    <property type="molecule type" value="Genomic_DNA"/>
</dbReference>
<keyword evidence="4" id="KW-1185">Reference proteome</keyword>
<dbReference type="PANTHER" id="PTHR46268">
    <property type="entry name" value="STRESS RESPONSE PROTEIN NHAX"/>
    <property type="match status" value="1"/>
</dbReference>
<gene>
    <name evidence="3" type="ORF">F4827_006789</name>
</gene>
<dbReference type="AlphaFoldDB" id="A0A7W9U6L4"/>
<evidence type="ECO:0000256" key="1">
    <source>
        <dbReference type="ARBA" id="ARBA00008791"/>
    </source>
</evidence>
<dbReference type="Gene3D" id="3.40.50.620">
    <property type="entry name" value="HUPs"/>
    <property type="match status" value="1"/>
</dbReference>
<dbReference type="Pfam" id="PF00582">
    <property type="entry name" value="Usp"/>
    <property type="match status" value="1"/>
</dbReference>
<dbReference type="PANTHER" id="PTHR46268:SF6">
    <property type="entry name" value="UNIVERSAL STRESS PROTEIN UP12"/>
    <property type="match status" value="1"/>
</dbReference>
<feature type="domain" description="UspA" evidence="2">
    <location>
        <begin position="1"/>
        <end position="148"/>
    </location>
</feature>
<accession>A0A7W9U6L4</accession>
<dbReference type="CDD" id="cd00293">
    <property type="entry name" value="USP-like"/>
    <property type="match status" value="1"/>
</dbReference>
<name>A0A7W9U6L4_9BURK</name>
<dbReference type="PRINTS" id="PR01438">
    <property type="entry name" value="UNVRSLSTRESS"/>
</dbReference>
<reference evidence="3 4" key="1">
    <citation type="submission" date="2020-08" db="EMBL/GenBank/DDBJ databases">
        <title>Above-ground endophytic microbial communities from plants in different locations in the United States.</title>
        <authorList>
            <person name="Frank C."/>
        </authorList>
    </citation>
    <scope>NUCLEOTIDE SEQUENCE [LARGE SCALE GENOMIC DNA]</scope>
    <source>
        <strain evidence="3 4">WP4_2_2</strain>
    </source>
</reference>
<protein>
    <submittedName>
        <fullName evidence="3">Nucleotide-binding universal stress UspA family protein</fullName>
    </submittedName>
</protein>
<dbReference type="Proteomes" id="UP000571554">
    <property type="component" value="Unassembled WGS sequence"/>
</dbReference>
<organism evidence="3 4">
    <name type="scientific">Paraburkholderia bannensis</name>
    <dbReference type="NCBI Taxonomy" id="765414"/>
    <lineage>
        <taxon>Bacteria</taxon>
        <taxon>Pseudomonadati</taxon>
        <taxon>Pseudomonadota</taxon>
        <taxon>Betaproteobacteria</taxon>
        <taxon>Burkholderiales</taxon>
        <taxon>Burkholderiaceae</taxon>
        <taxon>Paraburkholderia</taxon>
    </lineage>
</organism>
<evidence type="ECO:0000259" key="2">
    <source>
        <dbReference type="Pfam" id="PF00582"/>
    </source>
</evidence>
<dbReference type="RefSeq" id="WP_183732940.1">
    <property type="nucleotide sequence ID" value="NZ_JACHBW010000034.1"/>
</dbReference>
<dbReference type="SUPFAM" id="SSF52402">
    <property type="entry name" value="Adenine nucleotide alpha hydrolases-like"/>
    <property type="match status" value="1"/>
</dbReference>
<comment type="caution">
    <text evidence="3">The sequence shown here is derived from an EMBL/GenBank/DDBJ whole genome shotgun (WGS) entry which is preliminary data.</text>
</comment>
<sequence>MYEKIELAYDGSETSKQALTEALKIALLCGAQLRIAYVLDVVSPMSVGMDLTYMPAEVIDAYREDALAMLEAAGSEAKTAGVRCETRLLEVQDMSDGVAQCLEREASSYGAQLVVLGTHGRRGVKRALLGSVAEQFVRIAQCPVLLVRV</sequence>
<dbReference type="InterPro" id="IPR014729">
    <property type="entry name" value="Rossmann-like_a/b/a_fold"/>
</dbReference>
<dbReference type="InterPro" id="IPR006015">
    <property type="entry name" value="Universal_stress_UspA"/>
</dbReference>
<evidence type="ECO:0000313" key="3">
    <source>
        <dbReference type="EMBL" id="MBB6106910.1"/>
    </source>
</evidence>